<keyword evidence="1" id="KW-0472">Membrane</keyword>
<keyword evidence="1" id="KW-0812">Transmembrane</keyword>
<keyword evidence="3" id="KW-1185">Reference proteome</keyword>
<accession>A0ABS4FYL1</accession>
<dbReference type="NCBIfam" id="TIGR03733">
    <property type="entry name" value="lanti_perm_MutG"/>
    <property type="match status" value="1"/>
</dbReference>
<name>A0ABS4FYL1_9BACL</name>
<dbReference type="Pfam" id="PF12730">
    <property type="entry name" value="ABC2_membrane_4"/>
    <property type="match status" value="1"/>
</dbReference>
<evidence type="ECO:0000313" key="2">
    <source>
        <dbReference type="EMBL" id="MBP1907669.1"/>
    </source>
</evidence>
<proteinExistence type="predicted"/>
<dbReference type="InterPro" id="IPR022294">
    <property type="entry name" value="ABC-transptr_permeasesu"/>
</dbReference>
<dbReference type="Proteomes" id="UP001519272">
    <property type="component" value="Unassembled WGS sequence"/>
</dbReference>
<feature type="transmembrane region" description="Helical" evidence="1">
    <location>
        <begin position="228"/>
        <end position="246"/>
    </location>
</feature>
<feature type="transmembrane region" description="Helical" evidence="1">
    <location>
        <begin position="96"/>
        <end position="127"/>
    </location>
</feature>
<feature type="transmembrane region" description="Helical" evidence="1">
    <location>
        <begin position="20"/>
        <end position="41"/>
    </location>
</feature>
<gene>
    <name evidence="2" type="ORF">J2Z32_004350</name>
</gene>
<protein>
    <submittedName>
        <fullName evidence="2">ABC-2 type transport system permease protein</fullName>
    </submittedName>
</protein>
<evidence type="ECO:0000313" key="3">
    <source>
        <dbReference type="Proteomes" id="UP001519272"/>
    </source>
</evidence>
<reference evidence="2 3" key="1">
    <citation type="submission" date="2021-03" db="EMBL/GenBank/DDBJ databases">
        <title>Genomic Encyclopedia of Type Strains, Phase IV (KMG-IV): sequencing the most valuable type-strain genomes for metagenomic binning, comparative biology and taxonomic classification.</title>
        <authorList>
            <person name="Goeker M."/>
        </authorList>
    </citation>
    <scope>NUCLEOTIDE SEQUENCE [LARGE SCALE GENOMIC DNA]</scope>
    <source>
        <strain evidence="2 3">DSM 14349</strain>
    </source>
</reference>
<keyword evidence="1" id="KW-1133">Transmembrane helix</keyword>
<comment type="caution">
    <text evidence="2">The sequence shown here is derived from an EMBL/GenBank/DDBJ whole genome shotgun (WGS) entry which is preliminary data.</text>
</comment>
<feature type="transmembrane region" description="Helical" evidence="1">
    <location>
        <begin position="53"/>
        <end position="75"/>
    </location>
</feature>
<organism evidence="2 3">
    <name type="scientific">Paenibacillus turicensis</name>
    <dbReference type="NCBI Taxonomy" id="160487"/>
    <lineage>
        <taxon>Bacteria</taxon>
        <taxon>Bacillati</taxon>
        <taxon>Bacillota</taxon>
        <taxon>Bacilli</taxon>
        <taxon>Bacillales</taxon>
        <taxon>Paenibacillaceae</taxon>
        <taxon>Paenibacillus</taxon>
    </lineage>
</organism>
<dbReference type="CDD" id="cd21808">
    <property type="entry name" value="ABC-2_lan_permease_MutG"/>
    <property type="match status" value="1"/>
</dbReference>
<dbReference type="EMBL" id="JAGGKG010000031">
    <property type="protein sequence ID" value="MBP1907669.1"/>
    <property type="molecule type" value="Genomic_DNA"/>
</dbReference>
<evidence type="ECO:0000256" key="1">
    <source>
        <dbReference type="SAM" id="Phobius"/>
    </source>
</evidence>
<sequence length="256" mass="28560">MMSLGRAISAEWIKLKATSVKWIFLLIPLICALLFLSYFGVVHEKDQVKLFRFYMDAICIALPFLISLICGMISMQEEKAGHYQVLLGGISRSRSYVGKLMSLILLTSGSIIVAVAIFMLGATYILGIEGIPYLTYTQATIVLVFSCIVLYLIYLFIAFVLGLSASVTLGGAGLLLTALMATGLGDGVWKYVPWAWGIRFMDSYIILKSSIYNQDVLTLIKREMVDGIQYMTLYTALLFGASLWWFNVWEGRKSSD</sequence>
<dbReference type="RefSeq" id="WP_210091245.1">
    <property type="nucleotide sequence ID" value="NZ_JAGGKG010000031.1"/>
</dbReference>
<feature type="transmembrane region" description="Helical" evidence="1">
    <location>
        <begin position="139"/>
        <end position="160"/>
    </location>
</feature>
<feature type="transmembrane region" description="Helical" evidence="1">
    <location>
        <begin position="167"/>
        <end position="185"/>
    </location>
</feature>